<evidence type="ECO:0000313" key="9">
    <source>
        <dbReference type="Proteomes" id="UP001642900"/>
    </source>
</evidence>
<dbReference type="Gene3D" id="1.10.760.10">
    <property type="entry name" value="Cytochrome c-like domain"/>
    <property type="match status" value="1"/>
</dbReference>
<feature type="domain" description="Cytochrome c" evidence="7">
    <location>
        <begin position="27"/>
        <end position="125"/>
    </location>
</feature>
<dbReference type="PANTHER" id="PTHR11961">
    <property type="entry name" value="CYTOCHROME C"/>
    <property type="match status" value="1"/>
</dbReference>
<protein>
    <submittedName>
        <fullName evidence="8">Cytochrome c family protein</fullName>
    </submittedName>
</protein>
<accession>A0A6G4WN31</accession>
<dbReference type="RefSeq" id="WP_165034544.1">
    <property type="nucleotide sequence ID" value="NZ_JAAKZF010000254.1"/>
</dbReference>
<dbReference type="GO" id="GO:0009055">
    <property type="term" value="F:electron transfer activity"/>
    <property type="evidence" value="ECO:0007669"/>
    <property type="project" value="InterPro"/>
</dbReference>
<evidence type="ECO:0000256" key="6">
    <source>
        <dbReference type="PROSITE-ProRule" id="PRU00433"/>
    </source>
</evidence>
<dbReference type="Proteomes" id="UP001642900">
    <property type="component" value="Unassembled WGS sequence"/>
</dbReference>
<evidence type="ECO:0000256" key="3">
    <source>
        <dbReference type="ARBA" id="ARBA00022723"/>
    </source>
</evidence>
<dbReference type="InterPro" id="IPR002327">
    <property type="entry name" value="Cyt_c_1A/1B"/>
</dbReference>
<evidence type="ECO:0000313" key="8">
    <source>
        <dbReference type="EMBL" id="NGO56225.1"/>
    </source>
</evidence>
<dbReference type="PROSITE" id="PS51007">
    <property type="entry name" value="CYTC"/>
    <property type="match status" value="1"/>
</dbReference>
<keyword evidence="4" id="KW-0249">Electron transport</keyword>
<sequence length="125" mass="13151">MEKTRKIGAFITVVMFAGLVARAGYAQDAEHGKSVFKACAVCHATDSANRVGPGLEGIIGRKAGAAADFRYSNAMKNSAIVWDAASLNAFLESPRKAVPGTKMAYGGLKDPTDRADLIGYLATLK</sequence>
<evidence type="ECO:0000259" key="7">
    <source>
        <dbReference type="PROSITE" id="PS51007"/>
    </source>
</evidence>
<keyword evidence="9" id="KW-1185">Reference proteome</keyword>
<dbReference type="Pfam" id="PF00034">
    <property type="entry name" value="Cytochrom_C"/>
    <property type="match status" value="1"/>
</dbReference>
<name>A0A6G4WN31_9HYPH</name>
<keyword evidence="2 6" id="KW-0349">Heme</keyword>
<keyword evidence="1" id="KW-0813">Transport</keyword>
<dbReference type="EMBL" id="JAAKZF010000254">
    <property type="protein sequence ID" value="NGO56225.1"/>
    <property type="molecule type" value="Genomic_DNA"/>
</dbReference>
<dbReference type="AlphaFoldDB" id="A0A6G4WN31"/>
<dbReference type="SUPFAM" id="SSF46626">
    <property type="entry name" value="Cytochrome c"/>
    <property type="match status" value="1"/>
</dbReference>
<dbReference type="InterPro" id="IPR009056">
    <property type="entry name" value="Cyt_c-like_dom"/>
</dbReference>
<evidence type="ECO:0000256" key="2">
    <source>
        <dbReference type="ARBA" id="ARBA00022617"/>
    </source>
</evidence>
<dbReference type="GO" id="GO:0020037">
    <property type="term" value="F:heme binding"/>
    <property type="evidence" value="ECO:0007669"/>
    <property type="project" value="InterPro"/>
</dbReference>
<reference evidence="8 9" key="1">
    <citation type="submission" date="2020-02" db="EMBL/GenBank/DDBJ databases">
        <title>Genome sequence of strain CCNWXJ40-4.</title>
        <authorList>
            <person name="Gao J."/>
            <person name="Sun J."/>
        </authorList>
    </citation>
    <scope>NUCLEOTIDE SEQUENCE [LARGE SCALE GENOMIC DNA]</scope>
    <source>
        <strain evidence="8 9">CCNWXJ 40-4</strain>
    </source>
</reference>
<evidence type="ECO:0000256" key="4">
    <source>
        <dbReference type="ARBA" id="ARBA00022982"/>
    </source>
</evidence>
<organism evidence="8 9">
    <name type="scientific">Allomesorhizobium camelthorni</name>
    <dbReference type="NCBI Taxonomy" id="475069"/>
    <lineage>
        <taxon>Bacteria</taxon>
        <taxon>Pseudomonadati</taxon>
        <taxon>Pseudomonadota</taxon>
        <taxon>Alphaproteobacteria</taxon>
        <taxon>Hyphomicrobiales</taxon>
        <taxon>Phyllobacteriaceae</taxon>
        <taxon>Allomesorhizobium</taxon>
    </lineage>
</organism>
<comment type="caution">
    <text evidence="8">The sequence shown here is derived from an EMBL/GenBank/DDBJ whole genome shotgun (WGS) entry which is preliminary data.</text>
</comment>
<evidence type="ECO:0000256" key="1">
    <source>
        <dbReference type="ARBA" id="ARBA00022448"/>
    </source>
</evidence>
<gene>
    <name evidence="8" type="ORF">G6N73_35690</name>
</gene>
<dbReference type="GO" id="GO:0046872">
    <property type="term" value="F:metal ion binding"/>
    <property type="evidence" value="ECO:0007669"/>
    <property type="project" value="UniProtKB-KW"/>
</dbReference>
<evidence type="ECO:0000256" key="5">
    <source>
        <dbReference type="ARBA" id="ARBA00023004"/>
    </source>
</evidence>
<keyword evidence="3 6" id="KW-0479">Metal-binding</keyword>
<dbReference type="PRINTS" id="PR00604">
    <property type="entry name" value="CYTCHRMECIAB"/>
</dbReference>
<dbReference type="InterPro" id="IPR036909">
    <property type="entry name" value="Cyt_c-like_dom_sf"/>
</dbReference>
<proteinExistence type="predicted"/>
<keyword evidence="5 6" id="KW-0408">Iron</keyword>